<name>A0A0F9W5B0_9ZZZZ</name>
<comment type="caution">
    <text evidence="1">The sequence shown here is derived from an EMBL/GenBank/DDBJ whole genome shotgun (WGS) entry which is preliminary data.</text>
</comment>
<gene>
    <name evidence="1" type="ORF">LCGC14_0326480</name>
</gene>
<evidence type="ECO:0000313" key="1">
    <source>
        <dbReference type="EMBL" id="KKN80841.1"/>
    </source>
</evidence>
<reference evidence="1" key="1">
    <citation type="journal article" date="2015" name="Nature">
        <title>Complex archaea that bridge the gap between prokaryotes and eukaryotes.</title>
        <authorList>
            <person name="Spang A."/>
            <person name="Saw J.H."/>
            <person name="Jorgensen S.L."/>
            <person name="Zaremba-Niedzwiedzka K."/>
            <person name="Martijn J."/>
            <person name="Lind A.E."/>
            <person name="van Eijk R."/>
            <person name="Schleper C."/>
            <person name="Guy L."/>
            <person name="Ettema T.J."/>
        </authorList>
    </citation>
    <scope>NUCLEOTIDE SEQUENCE</scope>
</reference>
<organism evidence="1">
    <name type="scientific">marine sediment metagenome</name>
    <dbReference type="NCBI Taxonomy" id="412755"/>
    <lineage>
        <taxon>unclassified sequences</taxon>
        <taxon>metagenomes</taxon>
        <taxon>ecological metagenomes</taxon>
    </lineage>
</organism>
<dbReference type="AlphaFoldDB" id="A0A0F9W5B0"/>
<sequence length="552" mass="62574">MLQGTCTFPGIESIVEATISFVHGISASVATLTIKPQLNFIGEGGTLTFLFGDEKVDFPDCKIDYSSLQRNNQGEVWRLSIFDRRWKWKWGKISGFYNTREDDGSLKVGFEKTPHQLAELCFAAIGETGFSLAEMPNDAEPEIEWEYDSPMEALAQICDDLGCRIVLGLDNRVKIWKTGQGSALPLDGVLENSLTIDPPERPDSIAIICGRTRFQVDFPMLAVGKDLDGTIKPIASLSYIPVGGWGTADLLSFENVHIQFGWAAQVLALETVFRWYQVNVRAGLKVPGFDDKIFHLDRLDIEEQQVLTKVEDGVLRNRPALVYGIWEPGYGPPYTNVASVLTPHSTDTEEVGAYRREHQFDAETNVVKFSERVYRNTTTGKITAGDAQLRLRAACNVRADDTWAWIHFVRTENLGGNFGTKTRYVSHDELVHNLVPKYGPNYQVEGFLVDNLQEIASEADHYLDGLKREYEQTLPQSIVYMGLRPIELDGAIQQIIFTVGKQFATTMVTRNMEVLHRTLSYRERRRVEKQVAANKLQRKVKKQLRRPKFRRW</sequence>
<proteinExistence type="predicted"/>
<dbReference type="EMBL" id="LAZR01000225">
    <property type="protein sequence ID" value="KKN80841.1"/>
    <property type="molecule type" value="Genomic_DNA"/>
</dbReference>
<protein>
    <submittedName>
        <fullName evidence="1">Uncharacterized protein</fullName>
    </submittedName>
</protein>
<accession>A0A0F9W5B0</accession>